<keyword evidence="6 8" id="KW-0472">Membrane</keyword>
<feature type="transmembrane region" description="Helical" evidence="8">
    <location>
        <begin position="402"/>
        <end position="420"/>
    </location>
</feature>
<dbReference type="PANTHER" id="PTHR23501:SF3">
    <property type="entry name" value="MAJOR FACILITATOR SUPERFAMILY (MFS) PROFILE DOMAIN-CONTAINING PROTEIN"/>
    <property type="match status" value="1"/>
</dbReference>
<keyword evidence="4 8" id="KW-0812">Transmembrane</keyword>
<dbReference type="InterPro" id="IPR011701">
    <property type="entry name" value="MFS"/>
</dbReference>
<dbReference type="Gene3D" id="1.20.1250.20">
    <property type="entry name" value="MFS general substrate transporter like domains"/>
    <property type="match status" value="2"/>
</dbReference>
<keyword evidence="3" id="KW-0813">Transport</keyword>
<comment type="similarity">
    <text evidence="2">Belongs to the major facilitator superfamily.</text>
</comment>
<feature type="transmembrane region" description="Helical" evidence="8">
    <location>
        <begin position="360"/>
        <end position="382"/>
    </location>
</feature>
<feature type="compositionally biased region" description="Basic and acidic residues" evidence="7">
    <location>
        <begin position="39"/>
        <end position="53"/>
    </location>
</feature>
<feature type="transmembrane region" description="Helical" evidence="8">
    <location>
        <begin position="117"/>
        <end position="136"/>
    </location>
</feature>
<feature type="transmembrane region" description="Helical" evidence="8">
    <location>
        <begin position="177"/>
        <end position="195"/>
    </location>
</feature>
<evidence type="ECO:0000256" key="4">
    <source>
        <dbReference type="ARBA" id="ARBA00022692"/>
    </source>
</evidence>
<evidence type="ECO:0000256" key="5">
    <source>
        <dbReference type="ARBA" id="ARBA00022989"/>
    </source>
</evidence>
<evidence type="ECO:0000256" key="2">
    <source>
        <dbReference type="ARBA" id="ARBA00008335"/>
    </source>
</evidence>
<protein>
    <submittedName>
        <fullName evidence="9">MFS general substrate transporter</fullName>
    </submittedName>
</protein>
<dbReference type="PANTHER" id="PTHR23501">
    <property type="entry name" value="MAJOR FACILITATOR SUPERFAMILY"/>
    <property type="match status" value="1"/>
</dbReference>
<evidence type="ECO:0000313" key="9">
    <source>
        <dbReference type="EMBL" id="TEB28977.1"/>
    </source>
</evidence>
<feature type="transmembrane region" description="Helical" evidence="8">
    <location>
        <begin position="452"/>
        <end position="473"/>
    </location>
</feature>
<keyword evidence="5 8" id="KW-1133">Transmembrane helix</keyword>
<dbReference type="EMBL" id="QPFP01000029">
    <property type="protein sequence ID" value="TEB28977.1"/>
    <property type="molecule type" value="Genomic_DNA"/>
</dbReference>
<dbReference type="FunFam" id="1.20.1250.20:FF:000284">
    <property type="entry name" value="Siderophore iron transporter mirB"/>
    <property type="match status" value="1"/>
</dbReference>
<name>A0A4Y7T480_COPMI</name>
<evidence type="ECO:0000256" key="3">
    <source>
        <dbReference type="ARBA" id="ARBA00022448"/>
    </source>
</evidence>
<feature type="transmembrane region" description="Helical" evidence="8">
    <location>
        <begin position="317"/>
        <end position="340"/>
    </location>
</feature>
<dbReference type="AlphaFoldDB" id="A0A4Y7T480"/>
<dbReference type="OrthoDB" id="2241241at2759"/>
<evidence type="ECO:0000256" key="1">
    <source>
        <dbReference type="ARBA" id="ARBA00004141"/>
    </source>
</evidence>
<accession>A0A4Y7T480</accession>
<evidence type="ECO:0000256" key="6">
    <source>
        <dbReference type="ARBA" id="ARBA00023136"/>
    </source>
</evidence>
<feature type="transmembrane region" description="Helical" evidence="8">
    <location>
        <begin position="148"/>
        <end position="165"/>
    </location>
</feature>
<comment type="subcellular location">
    <subcellularLocation>
        <location evidence="1">Membrane</location>
        <topology evidence="1">Multi-pass membrane protein</topology>
    </subcellularLocation>
</comment>
<feature type="transmembrane region" description="Helical" evidence="8">
    <location>
        <begin position="207"/>
        <end position="229"/>
    </location>
</feature>
<dbReference type="STRING" id="71717.A0A4Y7T480"/>
<feature type="transmembrane region" description="Helical" evidence="8">
    <location>
        <begin position="79"/>
        <end position="97"/>
    </location>
</feature>
<dbReference type="GO" id="GO:0022857">
    <property type="term" value="F:transmembrane transporter activity"/>
    <property type="evidence" value="ECO:0007669"/>
    <property type="project" value="InterPro"/>
</dbReference>
<feature type="region of interest" description="Disordered" evidence="7">
    <location>
        <begin position="16"/>
        <end position="63"/>
    </location>
</feature>
<comment type="caution">
    <text evidence="9">The sequence shown here is derived from an EMBL/GenBank/DDBJ whole genome shotgun (WGS) entry which is preliminary data.</text>
</comment>
<feature type="transmembrane region" description="Helical" evidence="8">
    <location>
        <begin position="291"/>
        <end position="311"/>
    </location>
</feature>
<proteinExistence type="inferred from homology"/>
<feature type="transmembrane region" description="Helical" evidence="8">
    <location>
        <begin position="485"/>
        <end position="513"/>
    </location>
</feature>
<evidence type="ECO:0000256" key="7">
    <source>
        <dbReference type="SAM" id="MobiDB-lite"/>
    </source>
</evidence>
<sequence length="599" mass="65359">MAIALFNRIRPRAQVPVVETEKPAQDAEVSATGAAARGSLDEKDPSRFAHSDDDPTEDGETQDGVKGVEAITSVWTKRTLFFVYLMIWVIYFVDTMQQNMSNSLIPYVTSSFGQHSLLGATQIVSSIVGGLIKLPLAKVLDIWGRPQGYFAMVVCLTIGLAMMAGCNNVKTYAAAQVFYWVGYNGLTYTLGIFIADTSKLRNRAFMFAYASSPYLATTWIGGPLAAAFLKGPGWRWGFGAFTIITPVVTLPLSYIFWVNYRKAEKLNMVPKQPSGRTVWQSITHYAVEFDAFGLFLIIAGLALFLLPFSLYSYQANGWRSAMIIAMIVIGGLLCIAFVIWERFYAPKTFIPYKLLADRTVLGACILSASLFVSFYCWNAYFFSFLLVVNGLTITEASYVSNTYSMGSCFWALIVGVLIRYTGRFKWLAVWFGVPVTILGVGLMIHFRQPDTNIGYVVMCQIFIAVAGGTLVICEQMAAMAATTHQYVAVVLALEGMFASVGGAIGSVVAIAVWTSVFPQKLAELLPAGTDVAAVYGDITIQLSYPPGSPERIAINAAYGAAQKCQCIAATAVLVVALGSVLVWRDIKVSDYKQAKGVVI</sequence>
<feature type="transmembrane region" description="Helical" evidence="8">
    <location>
        <begin position="567"/>
        <end position="586"/>
    </location>
</feature>
<reference evidence="9 10" key="1">
    <citation type="journal article" date="2019" name="Nat. Ecol. Evol.">
        <title>Megaphylogeny resolves global patterns of mushroom evolution.</title>
        <authorList>
            <person name="Varga T."/>
            <person name="Krizsan K."/>
            <person name="Foldi C."/>
            <person name="Dima B."/>
            <person name="Sanchez-Garcia M."/>
            <person name="Sanchez-Ramirez S."/>
            <person name="Szollosi G.J."/>
            <person name="Szarkandi J.G."/>
            <person name="Papp V."/>
            <person name="Albert L."/>
            <person name="Andreopoulos W."/>
            <person name="Angelini C."/>
            <person name="Antonin V."/>
            <person name="Barry K.W."/>
            <person name="Bougher N.L."/>
            <person name="Buchanan P."/>
            <person name="Buyck B."/>
            <person name="Bense V."/>
            <person name="Catcheside P."/>
            <person name="Chovatia M."/>
            <person name="Cooper J."/>
            <person name="Damon W."/>
            <person name="Desjardin D."/>
            <person name="Finy P."/>
            <person name="Geml J."/>
            <person name="Haridas S."/>
            <person name="Hughes K."/>
            <person name="Justo A."/>
            <person name="Karasinski D."/>
            <person name="Kautmanova I."/>
            <person name="Kiss B."/>
            <person name="Kocsube S."/>
            <person name="Kotiranta H."/>
            <person name="LaButti K.M."/>
            <person name="Lechner B.E."/>
            <person name="Liimatainen K."/>
            <person name="Lipzen A."/>
            <person name="Lukacs Z."/>
            <person name="Mihaltcheva S."/>
            <person name="Morgado L.N."/>
            <person name="Niskanen T."/>
            <person name="Noordeloos M.E."/>
            <person name="Ohm R.A."/>
            <person name="Ortiz-Santana B."/>
            <person name="Ovrebo C."/>
            <person name="Racz N."/>
            <person name="Riley R."/>
            <person name="Savchenko A."/>
            <person name="Shiryaev A."/>
            <person name="Soop K."/>
            <person name="Spirin V."/>
            <person name="Szebenyi C."/>
            <person name="Tomsovsky M."/>
            <person name="Tulloss R.E."/>
            <person name="Uehling J."/>
            <person name="Grigoriev I.V."/>
            <person name="Vagvolgyi C."/>
            <person name="Papp T."/>
            <person name="Martin F.M."/>
            <person name="Miettinen O."/>
            <person name="Hibbett D.S."/>
            <person name="Nagy L.G."/>
        </authorList>
    </citation>
    <scope>NUCLEOTIDE SEQUENCE [LARGE SCALE GENOMIC DNA]</scope>
    <source>
        <strain evidence="9 10">FP101781</strain>
    </source>
</reference>
<evidence type="ECO:0000256" key="8">
    <source>
        <dbReference type="SAM" id="Phobius"/>
    </source>
</evidence>
<evidence type="ECO:0000313" key="10">
    <source>
        <dbReference type="Proteomes" id="UP000298030"/>
    </source>
</evidence>
<feature type="transmembrane region" description="Helical" evidence="8">
    <location>
        <begin position="235"/>
        <end position="258"/>
    </location>
</feature>
<dbReference type="SUPFAM" id="SSF103473">
    <property type="entry name" value="MFS general substrate transporter"/>
    <property type="match status" value="2"/>
</dbReference>
<gene>
    <name evidence="9" type="ORF">FA13DRAFT_683631</name>
</gene>
<dbReference type="GO" id="GO:0005886">
    <property type="term" value="C:plasma membrane"/>
    <property type="evidence" value="ECO:0007669"/>
    <property type="project" value="TreeGrafter"/>
</dbReference>
<dbReference type="Proteomes" id="UP000298030">
    <property type="component" value="Unassembled WGS sequence"/>
</dbReference>
<feature type="transmembrane region" description="Helical" evidence="8">
    <location>
        <begin position="427"/>
        <end position="446"/>
    </location>
</feature>
<dbReference type="Pfam" id="PF07690">
    <property type="entry name" value="MFS_1"/>
    <property type="match status" value="1"/>
</dbReference>
<dbReference type="InterPro" id="IPR036259">
    <property type="entry name" value="MFS_trans_sf"/>
</dbReference>
<keyword evidence="10" id="KW-1185">Reference proteome</keyword>
<organism evidence="9 10">
    <name type="scientific">Coprinellus micaceus</name>
    <name type="common">Glistening ink-cap mushroom</name>
    <name type="synonym">Coprinus micaceus</name>
    <dbReference type="NCBI Taxonomy" id="71717"/>
    <lineage>
        <taxon>Eukaryota</taxon>
        <taxon>Fungi</taxon>
        <taxon>Dikarya</taxon>
        <taxon>Basidiomycota</taxon>
        <taxon>Agaricomycotina</taxon>
        <taxon>Agaricomycetes</taxon>
        <taxon>Agaricomycetidae</taxon>
        <taxon>Agaricales</taxon>
        <taxon>Agaricineae</taxon>
        <taxon>Psathyrellaceae</taxon>
        <taxon>Coprinellus</taxon>
    </lineage>
</organism>